<name>A0A1H7PIK2_9EURY</name>
<evidence type="ECO:0000256" key="4">
    <source>
        <dbReference type="ARBA" id="ARBA00022840"/>
    </source>
</evidence>
<dbReference type="InterPro" id="IPR025110">
    <property type="entry name" value="AMP-bd_C"/>
</dbReference>
<dbReference type="PANTHER" id="PTHR43605:SF10">
    <property type="entry name" value="ACYL-COA SYNTHETASE MEDIUM CHAIN FAMILY MEMBER 3"/>
    <property type="match status" value="1"/>
</dbReference>
<accession>A0A1H7PIK2</accession>
<dbReference type="Pfam" id="PF00501">
    <property type="entry name" value="AMP-binding"/>
    <property type="match status" value="1"/>
</dbReference>
<dbReference type="GO" id="GO:0016405">
    <property type="term" value="F:CoA-ligase activity"/>
    <property type="evidence" value="ECO:0007669"/>
    <property type="project" value="UniProtKB-ARBA"/>
</dbReference>
<comment type="similarity">
    <text evidence="1">Belongs to the ATP-dependent AMP-binding enzyme family.</text>
</comment>
<reference evidence="7 8" key="1">
    <citation type="submission" date="2016-10" db="EMBL/GenBank/DDBJ databases">
        <authorList>
            <person name="de Groot N.N."/>
        </authorList>
    </citation>
    <scope>NUCLEOTIDE SEQUENCE [LARGE SCALE GENOMIC DNA]</scope>
    <source>
        <strain evidence="7 8">DSM 11978</strain>
    </source>
</reference>
<evidence type="ECO:0000259" key="6">
    <source>
        <dbReference type="Pfam" id="PF13193"/>
    </source>
</evidence>
<evidence type="ECO:0000313" key="8">
    <source>
        <dbReference type="Proteomes" id="UP000199506"/>
    </source>
</evidence>
<dbReference type="EMBL" id="FOAK01000015">
    <property type="protein sequence ID" value="SEL35449.1"/>
    <property type="molecule type" value="Genomic_DNA"/>
</dbReference>
<dbReference type="Pfam" id="PF13193">
    <property type="entry name" value="AMP-binding_C"/>
    <property type="match status" value="1"/>
</dbReference>
<sequence length="557" mass="63804">MTSLIGNFVERVDFNSYEDFMKNFKLKYEPDYNFGFDVVDKYAEIDPDKIALIWTNDNDENHTFTFKDMKEYSNKTVNLLKKLGIKKGDKVMLTLKNRYEWWFCMVALHKIGAIVIPATHMLKLHDIDFRLKQAEVKAVISVEEDSLLPDFEEAEKGLDWDLIKLVIETDRDGWINFNEAIEKESSVYERPTGDENPMADDVFLIYFTSGTSGNPKMVSHTHTYCLGHIPTAKYWHNVIEDGVHHSAADTGWGKAVWGNLYGQWIAGTSVFIYDYERFNGIKLLEKIIENKVNTFCAPPTVYRFLIKENIEGYDFSNLTYVTTAGEPLPPEVSEKFYEISGLRIKEGFGQTETTLSIATFIWLDAKVGCLGKPSPLYNLKLLDDNNNEVDIGEKGELCFDISNGPTPGLFKEYYKDPVKQKEQCHDGFYYCGDTAWVDEDGYVHFVGRNDDIIKSSGYRIGPFEVESAVLSHEAVLHCAITAYPDEVRGQIVKASIVLQPGYEPSDKLTKDIQNHVKNVTAPYKYPRMVEYVDDIPETISGKTRRVEIRENDQKKFN</sequence>
<dbReference type="GO" id="GO:0005524">
    <property type="term" value="F:ATP binding"/>
    <property type="evidence" value="ECO:0007669"/>
    <property type="project" value="UniProtKB-KW"/>
</dbReference>
<dbReference type="PANTHER" id="PTHR43605">
    <property type="entry name" value="ACYL-COENZYME A SYNTHETASE"/>
    <property type="match status" value="1"/>
</dbReference>
<dbReference type="GO" id="GO:0015645">
    <property type="term" value="F:fatty acid ligase activity"/>
    <property type="evidence" value="ECO:0007669"/>
    <property type="project" value="TreeGrafter"/>
</dbReference>
<dbReference type="GO" id="GO:0006637">
    <property type="term" value="P:acyl-CoA metabolic process"/>
    <property type="evidence" value="ECO:0007669"/>
    <property type="project" value="TreeGrafter"/>
</dbReference>
<dbReference type="InterPro" id="IPR051087">
    <property type="entry name" value="Mitochondrial_ACSM"/>
</dbReference>
<evidence type="ECO:0000259" key="5">
    <source>
        <dbReference type="Pfam" id="PF00501"/>
    </source>
</evidence>
<feature type="domain" description="AMP-binding enzyme C-terminal" evidence="6">
    <location>
        <begin position="464"/>
        <end position="542"/>
    </location>
</feature>
<feature type="domain" description="AMP-dependent synthetase/ligase" evidence="5">
    <location>
        <begin position="41"/>
        <end position="414"/>
    </location>
</feature>
<evidence type="ECO:0000313" key="7">
    <source>
        <dbReference type="EMBL" id="SEL35449.1"/>
    </source>
</evidence>
<evidence type="ECO:0000256" key="3">
    <source>
        <dbReference type="ARBA" id="ARBA00022741"/>
    </source>
</evidence>
<proteinExistence type="inferred from homology"/>
<dbReference type="SUPFAM" id="SSF56801">
    <property type="entry name" value="Acetyl-CoA synthetase-like"/>
    <property type="match status" value="1"/>
</dbReference>
<dbReference type="FunFam" id="3.30.300.30:FF:000005">
    <property type="entry name" value="Acyl-coenzyme A synthetase ACSM5, mitochondrial"/>
    <property type="match status" value="1"/>
</dbReference>
<keyword evidence="4" id="KW-0067">ATP-binding</keyword>
<dbReference type="OrthoDB" id="193284at2157"/>
<dbReference type="STRING" id="190974.SAMN05216439_0400"/>
<dbReference type="InterPro" id="IPR042099">
    <property type="entry name" value="ANL_N_sf"/>
</dbReference>
<dbReference type="Gene3D" id="3.40.50.12780">
    <property type="entry name" value="N-terminal domain of ligase-like"/>
    <property type="match status" value="1"/>
</dbReference>
<dbReference type="RefSeq" id="WP_091699862.1">
    <property type="nucleotide sequence ID" value="NZ_FOAK01000015.1"/>
</dbReference>
<organism evidence="7 8">
    <name type="scientific">Methanobrevibacter gottschalkii</name>
    <dbReference type="NCBI Taxonomy" id="190974"/>
    <lineage>
        <taxon>Archaea</taxon>
        <taxon>Methanobacteriati</taxon>
        <taxon>Methanobacteriota</taxon>
        <taxon>Methanomada group</taxon>
        <taxon>Methanobacteria</taxon>
        <taxon>Methanobacteriales</taxon>
        <taxon>Methanobacteriaceae</taxon>
        <taxon>Methanobrevibacter</taxon>
    </lineage>
</organism>
<dbReference type="GO" id="GO:0004321">
    <property type="term" value="F:fatty-acyl-CoA synthase activity"/>
    <property type="evidence" value="ECO:0007669"/>
    <property type="project" value="TreeGrafter"/>
</dbReference>
<dbReference type="InterPro" id="IPR045851">
    <property type="entry name" value="AMP-bd_C_sf"/>
</dbReference>
<evidence type="ECO:0000256" key="1">
    <source>
        <dbReference type="ARBA" id="ARBA00006432"/>
    </source>
</evidence>
<gene>
    <name evidence="7" type="ORF">SAMN05216439_0400</name>
</gene>
<protein>
    <submittedName>
        <fullName evidence="7">Acetyl-CoA synthetase</fullName>
    </submittedName>
</protein>
<dbReference type="Proteomes" id="UP000199506">
    <property type="component" value="Unassembled WGS sequence"/>
</dbReference>
<dbReference type="Gene3D" id="3.30.300.30">
    <property type="match status" value="1"/>
</dbReference>
<dbReference type="InterPro" id="IPR000873">
    <property type="entry name" value="AMP-dep_synth/lig_dom"/>
</dbReference>
<evidence type="ECO:0000256" key="2">
    <source>
        <dbReference type="ARBA" id="ARBA00022598"/>
    </source>
</evidence>
<dbReference type="PROSITE" id="PS00455">
    <property type="entry name" value="AMP_BINDING"/>
    <property type="match status" value="1"/>
</dbReference>
<keyword evidence="3" id="KW-0547">Nucleotide-binding</keyword>
<dbReference type="AlphaFoldDB" id="A0A1H7PIK2"/>
<dbReference type="GO" id="GO:0006633">
    <property type="term" value="P:fatty acid biosynthetic process"/>
    <property type="evidence" value="ECO:0007669"/>
    <property type="project" value="TreeGrafter"/>
</dbReference>
<dbReference type="InterPro" id="IPR020845">
    <property type="entry name" value="AMP-binding_CS"/>
</dbReference>
<keyword evidence="2" id="KW-0436">Ligase</keyword>